<reference evidence="2" key="1">
    <citation type="journal article" date="2015" name="Nature">
        <title>Complex archaea that bridge the gap between prokaryotes and eukaryotes.</title>
        <authorList>
            <person name="Spang A."/>
            <person name="Saw J.H."/>
            <person name="Jorgensen S.L."/>
            <person name="Zaremba-Niedzwiedzka K."/>
            <person name="Martijn J."/>
            <person name="Lind A.E."/>
            <person name="van Eijk R."/>
            <person name="Schleper C."/>
            <person name="Guy L."/>
            <person name="Ettema T.J."/>
        </authorList>
    </citation>
    <scope>NUCLEOTIDE SEQUENCE</scope>
</reference>
<feature type="transmembrane region" description="Helical" evidence="1">
    <location>
        <begin position="20"/>
        <end position="38"/>
    </location>
</feature>
<organism evidence="2">
    <name type="scientific">marine sediment metagenome</name>
    <dbReference type="NCBI Taxonomy" id="412755"/>
    <lineage>
        <taxon>unclassified sequences</taxon>
        <taxon>metagenomes</taxon>
        <taxon>ecological metagenomes</taxon>
    </lineage>
</organism>
<feature type="transmembrane region" description="Helical" evidence="1">
    <location>
        <begin position="105"/>
        <end position="124"/>
    </location>
</feature>
<evidence type="ECO:0000256" key="1">
    <source>
        <dbReference type="SAM" id="Phobius"/>
    </source>
</evidence>
<feature type="transmembrane region" description="Helical" evidence="1">
    <location>
        <begin position="161"/>
        <end position="187"/>
    </location>
</feature>
<feature type="transmembrane region" description="Helical" evidence="1">
    <location>
        <begin position="75"/>
        <end position="93"/>
    </location>
</feature>
<protein>
    <submittedName>
        <fullName evidence="2">Uncharacterized protein</fullName>
    </submittedName>
</protein>
<proteinExistence type="predicted"/>
<comment type="caution">
    <text evidence="2">The sequence shown here is derived from an EMBL/GenBank/DDBJ whole genome shotgun (WGS) entry which is preliminary data.</text>
</comment>
<gene>
    <name evidence="2" type="ORF">LCGC14_0916880</name>
</gene>
<dbReference type="AlphaFoldDB" id="A0A0F9NS32"/>
<feature type="transmembrane region" description="Helical" evidence="1">
    <location>
        <begin position="130"/>
        <end position="149"/>
    </location>
</feature>
<keyword evidence="1" id="KW-0812">Transmembrane</keyword>
<sequence length="190" mass="22026">LLEELRELFNKLIDFLSKFFIKVKLLITNFFKTIFFYVKTYYKVFWFLFSASISIFFGILLSELILGILEGPLHPILLTLAVFGFLYLVIPAAKSLDADVIFKRRIIRLSIGWGSVIAVLFMVIPIEGYIATTFISIAVVGTIILVYIGRKEEREKISIKWRFYTLLSLFLLLIIFGVLLFLQISIFDPF</sequence>
<keyword evidence="1" id="KW-1133">Transmembrane helix</keyword>
<accession>A0A0F9NS32</accession>
<feature type="transmembrane region" description="Helical" evidence="1">
    <location>
        <begin position="45"/>
        <end position="69"/>
    </location>
</feature>
<name>A0A0F9NS32_9ZZZZ</name>
<evidence type="ECO:0000313" key="2">
    <source>
        <dbReference type="EMBL" id="KKN22270.1"/>
    </source>
</evidence>
<keyword evidence="1" id="KW-0472">Membrane</keyword>
<feature type="non-terminal residue" evidence="2">
    <location>
        <position position="1"/>
    </location>
</feature>
<dbReference type="EMBL" id="LAZR01003076">
    <property type="protein sequence ID" value="KKN22270.1"/>
    <property type="molecule type" value="Genomic_DNA"/>
</dbReference>